<evidence type="ECO:0000256" key="4">
    <source>
        <dbReference type="ARBA" id="ARBA00023125"/>
    </source>
</evidence>
<feature type="region of interest" description="Disordered" evidence="6">
    <location>
        <begin position="170"/>
        <end position="193"/>
    </location>
</feature>
<keyword evidence="10" id="KW-1185">Reference proteome</keyword>
<keyword evidence="3" id="KW-0731">Sigma factor</keyword>
<feature type="domain" description="RNA polymerase sigma-70 region 2" evidence="7">
    <location>
        <begin position="19"/>
        <end position="78"/>
    </location>
</feature>
<dbReference type="InterPro" id="IPR007627">
    <property type="entry name" value="RNA_pol_sigma70_r2"/>
</dbReference>
<dbReference type="CDD" id="cd06171">
    <property type="entry name" value="Sigma70_r4"/>
    <property type="match status" value="1"/>
</dbReference>
<dbReference type="AlphaFoldDB" id="A0A239F848"/>
<dbReference type="GO" id="GO:0003677">
    <property type="term" value="F:DNA binding"/>
    <property type="evidence" value="ECO:0007669"/>
    <property type="project" value="UniProtKB-KW"/>
</dbReference>
<evidence type="ECO:0000313" key="9">
    <source>
        <dbReference type="EMBL" id="SNS53210.1"/>
    </source>
</evidence>
<keyword evidence="4" id="KW-0238">DNA-binding</keyword>
<dbReference type="InterPro" id="IPR014284">
    <property type="entry name" value="RNA_pol_sigma-70_dom"/>
</dbReference>
<dbReference type="Proteomes" id="UP000198280">
    <property type="component" value="Unassembled WGS sequence"/>
</dbReference>
<keyword evidence="2" id="KW-0805">Transcription regulation</keyword>
<dbReference type="Pfam" id="PF04542">
    <property type="entry name" value="Sigma70_r2"/>
    <property type="match status" value="1"/>
</dbReference>
<dbReference type="InterPro" id="IPR013249">
    <property type="entry name" value="RNA_pol_sigma70_r4_t2"/>
</dbReference>
<feature type="domain" description="RNA polymerase sigma factor 70 region 4 type 2" evidence="8">
    <location>
        <begin position="102"/>
        <end position="155"/>
    </location>
</feature>
<evidence type="ECO:0000256" key="2">
    <source>
        <dbReference type="ARBA" id="ARBA00023015"/>
    </source>
</evidence>
<dbReference type="Gene3D" id="1.10.10.10">
    <property type="entry name" value="Winged helix-like DNA-binding domain superfamily/Winged helix DNA-binding domain"/>
    <property type="match status" value="1"/>
</dbReference>
<name>A0A239F848_9ACTN</name>
<evidence type="ECO:0000256" key="1">
    <source>
        <dbReference type="ARBA" id="ARBA00010641"/>
    </source>
</evidence>
<dbReference type="OrthoDB" id="3678480at2"/>
<evidence type="ECO:0000259" key="7">
    <source>
        <dbReference type="Pfam" id="PF04542"/>
    </source>
</evidence>
<dbReference type="GO" id="GO:0006352">
    <property type="term" value="P:DNA-templated transcription initiation"/>
    <property type="evidence" value="ECO:0007669"/>
    <property type="project" value="InterPro"/>
</dbReference>
<accession>A0A239F848</accession>
<evidence type="ECO:0000256" key="3">
    <source>
        <dbReference type="ARBA" id="ARBA00023082"/>
    </source>
</evidence>
<dbReference type="InterPro" id="IPR036388">
    <property type="entry name" value="WH-like_DNA-bd_sf"/>
</dbReference>
<dbReference type="NCBIfam" id="TIGR02983">
    <property type="entry name" value="SigE-fam_strep"/>
    <property type="match status" value="1"/>
</dbReference>
<organism evidence="9 10">
    <name type="scientific">Actinacidiphila glaucinigra</name>
    <dbReference type="NCBI Taxonomy" id="235986"/>
    <lineage>
        <taxon>Bacteria</taxon>
        <taxon>Bacillati</taxon>
        <taxon>Actinomycetota</taxon>
        <taxon>Actinomycetes</taxon>
        <taxon>Kitasatosporales</taxon>
        <taxon>Streptomycetaceae</taxon>
        <taxon>Actinacidiphila</taxon>
    </lineage>
</organism>
<evidence type="ECO:0000259" key="8">
    <source>
        <dbReference type="Pfam" id="PF08281"/>
    </source>
</evidence>
<dbReference type="InterPro" id="IPR013324">
    <property type="entry name" value="RNA_pol_sigma_r3/r4-like"/>
</dbReference>
<dbReference type="PANTHER" id="PTHR43133:SF50">
    <property type="entry name" value="ECF RNA POLYMERASE SIGMA FACTOR SIGM"/>
    <property type="match status" value="1"/>
</dbReference>
<protein>
    <submittedName>
        <fullName evidence="9">RNA polymerase sigma-70 factor, sigma-E family</fullName>
    </submittedName>
</protein>
<evidence type="ECO:0000256" key="6">
    <source>
        <dbReference type="SAM" id="MobiDB-lite"/>
    </source>
</evidence>
<dbReference type="SUPFAM" id="SSF88659">
    <property type="entry name" value="Sigma3 and sigma4 domains of RNA polymerase sigma factors"/>
    <property type="match status" value="1"/>
</dbReference>
<evidence type="ECO:0000256" key="5">
    <source>
        <dbReference type="ARBA" id="ARBA00023163"/>
    </source>
</evidence>
<comment type="similarity">
    <text evidence="1">Belongs to the sigma-70 factor family. ECF subfamily.</text>
</comment>
<dbReference type="SUPFAM" id="SSF88946">
    <property type="entry name" value="Sigma2 domain of RNA polymerase sigma factors"/>
    <property type="match status" value="1"/>
</dbReference>
<dbReference type="Gene3D" id="1.10.1740.10">
    <property type="match status" value="1"/>
</dbReference>
<keyword evidence="5" id="KW-0804">Transcription</keyword>
<evidence type="ECO:0000313" key="10">
    <source>
        <dbReference type="Proteomes" id="UP000198280"/>
    </source>
</evidence>
<dbReference type="EMBL" id="FZOF01000006">
    <property type="protein sequence ID" value="SNS53210.1"/>
    <property type="molecule type" value="Genomic_DNA"/>
</dbReference>
<dbReference type="GO" id="GO:0016987">
    <property type="term" value="F:sigma factor activity"/>
    <property type="evidence" value="ECO:0007669"/>
    <property type="project" value="UniProtKB-KW"/>
</dbReference>
<dbReference type="PANTHER" id="PTHR43133">
    <property type="entry name" value="RNA POLYMERASE ECF-TYPE SIGMA FACTO"/>
    <property type="match status" value="1"/>
</dbReference>
<dbReference type="InterPro" id="IPR039425">
    <property type="entry name" value="RNA_pol_sigma-70-like"/>
</dbReference>
<dbReference type="InterPro" id="IPR013325">
    <property type="entry name" value="RNA_pol_sigma_r2"/>
</dbReference>
<dbReference type="RefSeq" id="WP_089224327.1">
    <property type="nucleotide sequence ID" value="NZ_FZOF01000006.1"/>
</dbReference>
<dbReference type="Pfam" id="PF08281">
    <property type="entry name" value="Sigma70_r4_2"/>
    <property type="match status" value="1"/>
</dbReference>
<proteinExistence type="inferred from homology"/>
<dbReference type="InterPro" id="IPR014325">
    <property type="entry name" value="RNA_pol_sigma-E_actinobac"/>
</dbReference>
<dbReference type="NCBIfam" id="TIGR02937">
    <property type="entry name" value="sigma70-ECF"/>
    <property type="match status" value="1"/>
</dbReference>
<sequence>MNPDDEAEFQGYVRARWTHLVRTAYLLTGDGHHAEDLAQTALAKAYRSWRRVQRSDNPDAYVRRILITCNKDRFRKKRVAERLTDVPPEGAGADPTARVAQREELLAALGELPARQRAVVVLRYWDDLSETEVAHALGCSAGTVKSQAARGLAKLRARLGTAVMAAEPVGAGAGTRTGPWGTAKHTKTEGGAR</sequence>
<reference evidence="9 10" key="1">
    <citation type="submission" date="2017-06" db="EMBL/GenBank/DDBJ databases">
        <authorList>
            <person name="Kim H.J."/>
            <person name="Triplett B.A."/>
        </authorList>
    </citation>
    <scope>NUCLEOTIDE SEQUENCE [LARGE SCALE GENOMIC DNA]</scope>
    <source>
        <strain evidence="9 10">CGMCC 4.1858</strain>
    </source>
</reference>
<gene>
    <name evidence="9" type="ORF">SAMN05216252_106373</name>
</gene>